<feature type="domain" description="DUF7924" evidence="2">
    <location>
        <begin position="243"/>
        <end position="427"/>
    </location>
</feature>
<dbReference type="InterPro" id="IPR057684">
    <property type="entry name" value="DUF7924"/>
</dbReference>
<name>A0A2S4KS40_9HYPO</name>
<evidence type="ECO:0000313" key="4">
    <source>
        <dbReference type="Proteomes" id="UP000237481"/>
    </source>
</evidence>
<dbReference type="STRING" id="94208.A0A2S4KS40"/>
<keyword evidence="4" id="KW-1185">Reference proteome</keyword>
<dbReference type="Proteomes" id="UP000237481">
    <property type="component" value="Unassembled WGS sequence"/>
</dbReference>
<feature type="compositionally biased region" description="Low complexity" evidence="1">
    <location>
        <begin position="540"/>
        <end position="553"/>
    </location>
</feature>
<feature type="compositionally biased region" description="Acidic residues" evidence="1">
    <location>
        <begin position="584"/>
        <end position="597"/>
    </location>
</feature>
<proteinExistence type="predicted"/>
<reference evidence="3 4" key="1">
    <citation type="submission" date="2018-01" db="EMBL/GenBank/DDBJ databases">
        <title>Harnessing the power of phylogenomics to disentangle the directionality and signatures of interkingdom host jumping in the parasitic fungal genus Tolypocladium.</title>
        <authorList>
            <person name="Quandt C.A."/>
            <person name="Patterson W."/>
            <person name="Spatafora J.W."/>
        </authorList>
    </citation>
    <scope>NUCLEOTIDE SEQUENCE [LARGE SCALE GENOMIC DNA]</scope>
    <source>
        <strain evidence="3 4">NRBC 100945</strain>
    </source>
</reference>
<comment type="caution">
    <text evidence="3">The sequence shown here is derived from an EMBL/GenBank/DDBJ whole genome shotgun (WGS) entry which is preliminary data.</text>
</comment>
<evidence type="ECO:0000256" key="1">
    <source>
        <dbReference type="SAM" id="MobiDB-lite"/>
    </source>
</evidence>
<feature type="compositionally biased region" description="Polar residues" evidence="1">
    <location>
        <begin position="104"/>
        <end position="119"/>
    </location>
</feature>
<feature type="region of interest" description="Disordered" evidence="1">
    <location>
        <begin position="1"/>
        <end position="222"/>
    </location>
</feature>
<accession>A0A2S4KS40</accession>
<gene>
    <name evidence="3" type="ORF">TPAR_06803</name>
</gene>
<dbReference type="OrthoDB" id="4924364at2759"/>
<organism evidence="3 4">
    <name type="scientific">Tolypocladium paradoxum</name>
    <dbReference type="NCBI Taxonomy" id="94208"/>
    <lineage>
        <taxon>Eukaryota</taxon>
        <taxon>Fungi</taxon>
        <taxon>Dikarya</taxon>
        <taxon>Ascomycota</taxon>
        <taxon>Pezizomycotina</taxon>
        <taxon>Sordariomycetes</taxon>
        <taxon>Hypocreomycetidae</taxon>
        <taxon>Hypocreales</taxon>
        <taxon>Ophiocordycipitaceae</taxon>
        <taxon>Tolypocladium</taxon>
    </lineage>
</organism>
<feature type="region of interest" description="Disordered" evidence="1">
    <location>
        <begin position="465"/>
        <end position="597"/>
    </location>
</feature>
<feature type="compositionally biased region" description="Low complexity" evidence="1">
    <location>
        <begin position="174"/>
        <end position="199"/>
    </location>
</feature>
<dbReference type="AlphaFoldDB" id="A0A2S4KS40"/>
<dbReference type="EMBL" id="PKSG01000762">
    <property type="protein sequence ID" value="POR32988.1"/>
    <property type="molecule type" value="Genomic_DNA"/>
</dbReference>
<evidence type="ECO:0000313" key="3">
    <source>
        <dbReference type="EMBL" id="POR32988.1"/>
    </source>
</evidence>
<sequence>MDGRVSKTRTPRSHVKLSKASQEKLLHAVASTAAEPRRRSARLRARQHSTDSGDPAGIVPPTPSREPQINTSAGLVPLPSERAGLPWTNAQSGLEREEVEQAAKTVQSKPSKRPYTSSLEPKVDGPAQASPATPLQKRQVEVDSDDKEHQPKRARLTRKNLALFNEMGKKKGNNKASASAPPNSAVESSTTKTTSTTTSGFAIQARDNGILDTRSSKPPENLEDIRKRLARSRATASPPESRFQHYVNRVEGACNEATMVVEVSEHMLKQYDDKRYKRAFNQAFTGFPKDVGFNNGLSAPQPDFIEGLEMEEYRPFPVDKQIGGAVLYKDDPYSMTLPHLVGEWKGRGKDMEEARLQSAYDGAALVYARNQALSYIGKPDPPGRAEVTTFTTDGTNLNMFAHYATPSEDGVLEYHQYPVTSANVKKSYQEFKDGRRELRNEQDHARKKSYALRDQLKEHWKQRGGGLHPIAEGAPPPIPGGTFGATTTYEDGSGYVIAEQPCQPTPAASSEPRKASSSQSLPPADDYIPGNGGQKRKASLSRGSSDGSSNGSSRQKSKYKSYWKRDAKSGRYFHKHSDGGVTWLDDDDDDDGTGPWA</sequence>
<feature type="compositionally biased region" description="Basic residues" evidence="1">
    <location>
        <begin position="1"/>
        <end position="17"/>
    </location>
</feature>
<feature type="compositionally biased region" description="Basic and acidic residues" evidence="1">
    <location>
        <begin position="138"/>
        <end position="151"/>
    </location>
</feature>
<dbReference type="Pfam" id="PF25545">
    <property type="entry name" value="DUF7924"/>
    <property type="match status" value="1"/>
</dbReference>
<evidence type="ECO:0000259" key="2">
    <source>
        <dbReference type="Pfam" id="PF25545"/>
    </source>
</evidence>
<protein>
    <recommendedName>
        <fullName evidence="2">DUF7924 domain-containing protein</fullName>
    </recommendedName>
</protein>